<evidence type="ECO:0000313" key="1">
    <source>
        <dbReference type="EMBL" id="EFP94893.1"/>
    </source>
</evidence>
<comment type="caution">
    <text evidence="1">The sequence shown here is derived from an EMBL/GenBank/DDBJ whole genome shotgun (WGS) entry which is preliminary data.</text>
</comment>
<proteinExistence type="predicted"/>
<dbReference type="eggNOG" id="COG3156">
    <property type="taxonomic scope" value="Bacteria"/>
</dbReference>
<gene>
    <name evidence="1" type="ORF">VIBC2010_02461</name>
</gene>
<evidence type="ECO:0000313" key="2">
    <source>
        <dbReference type="Proteomes" id="UP000002943"/>
    </source>
</evidence>
<name>E3BPW8_9VIBR</name>
<protein>
    <submittedName>
        <fullName evidence="1">Uncharacterized protein</fullName>
    </submittedName>
</protein>
<organism evidence="1 2">
    <name type="scientific">Vibrio caribbeanicus ATCC BAA-2122</name>
    <dbReference type="NCBI Taxonomy" id="796620"/>
    <lineage>
        <taxon>Bacteria</taxon>
        <taxon>Pseudomonadati</taxon>
        <taxon>Pseudomonadota</taxon>
        <taxon>Gammaproteobacteria</taxon>
        <taxon>Vibrionales</taxon>
        <taxon>Vibrionaceae</taxon>
        <taxon>Vibrio</taxon>
    </lineage>
</organism>
<reference evidence="1 2" key="1">
    <citation type="journal article" date="2012" name="Int. J. Syst. Evol. Microbiol.">
        <title>Vibrio caribbeanicus sp. nov., isolated from the marine sponge Scleritoderma cyanea.</title>
        <authorList>
            <person name="Hoffmann M."/>
            <person name="Monday S.R."/>
            <person name="Allard M.W."/>
            <person name="Strain E.A."/>
            <person name="Whittaker P."/>
            <person name="Naum M."/>
            <person name="McCarthy P.J."/>
            <person name="Lopez J.V."/>
            <person name="Fischer M."/>
            <person name="Brown E.W."/>
        </authorList>
    </citation>
    <scope>NUCLEOTIDE SEQUENCE [LARGE SCALE GENOMIC DNA]</scope>
    <source>
        <strain evidence="1 2">ATCC BAA-2122</strain>
    </source>
</reference>
<accession>E3BPW8</accession>
<dbReference type="AlphaFoldDB" id="E3BPW8"/>
<dbReference type="RefSeq" id="WP_009603229.1">
    <property type="nucleotide sequence ID" value="NZ_AEIU01000111.1"/>
</dbReference>
<dbReference type="Proteomes" id="UP000002943">
    <property type="component" value="Unassembled WGS sequence"/>
</dbReference>
<keyword evidence="2" id="KW-1185">Reference proteome</keyword>
<sequence>MMRRYFHVQGMATLMMTMMVTFVMVMVSFATFKASLYQMKRAQNFIKLRQSHWRAEGAIECLYAYLQQHTFSAFEQHTRFDKIISDSQCLTSLVSTQLDVSQEPDGRGLIHAKDNAYNISRRFHYGPKVGEGVIVLNAKAHFIGQVEFMPDTLRYPRQSGLFPCVSVRFLDEVKYSQGGRPSAQLLTQQPAVNGPYPQFEGECTSSHRTTLRQHDSTQNPQHGFAKDFVQDLTISPFSSYFLQAKSPSSIRQLKRQFRLVNITNLEQAHQCASIINRLISLGYSRVWVNGHCLIDSPISSYKPISLVVEGGIFAAIGEHEFIGSMFYLIDTTIAQNRTLNEVWKSVRFYPQIKADLSDKTVYFSEGHFAPKGGIYIDALGVEAVFKDIGVFEYRASAHPFERSKVLEWQPGGWFAF</sequence>
<dbReference type="OrthoDB" id="5814101at2"/>
<dbReference type="STRING" id="796620.VIBC2010_02461"/>
<dbReference type="EMBL" id="AEIU01000111">
    <property type="protein sequence ID" value="EFP94893.1"/>
    <property type="molecule type" value="Genomic_DNA"/>
</dbReference>